<dbReference type="Gene3D" id="3.40.50.2000">
    <property type="entry name" value="Glycogen Phosphorylase B"/>
    <property type="match status" value="2"/>
</dbReference>
<dbReference type="Pfam" id="PF13692">
    <property type="entry name" value="Glyco_trans_1_4"/>
    <property type="match status" value="1"/>
</dbReference>
<reference evidence="4 5" key="1">
    <citation type="submission" date="2016-09" db="EMBL/GenBank/DDBJ databases">
        <title>genome sequence of Mycobacterium sp. 739 SCH.</title>
        <authorList>
            <person name="Greninger A.L."/>
            <person name="Qin X."/>
            <person name="Jerome K."/>
            <person name="Vora S."/>
            <person name="Quinn K."/>
        </authorList>
    </citation>
    <scope>NUCLEOTIDE SEQUENCE [LARGE SCALE GENOMIC DNA]</scope>
    <source>
        <strain evidence="4 5">SCH</strain>
    </source>
</reference>
<dbReference type="GO" id="GO:1903509">
    <property type="term" value="P:liposaccharide metabolic process"/>
    <property type="evidence" value="ECO:0007669"/>
    <property type="project" value="UniProtKB-ARBA"/>
</dbReference>
<evidence type="ECO:0000256" key="1">
    <source>
        <dbReference type="ARBA" id="ARBA00022676"/>
    </source>
</evidence>
<keyword evidence="2" id="KW-0808">Transferase</keyword>
<evidence type="ECO:0000259" key="3">
    <source>
        <dbReference type="Pfam" id="PF13439"/>
    </source>
</evidence>
<name>A0A1E8Q253_9MYCO</name>
<keyword evidence="5" id="KW-1185">Reference proteome</keyword>
<dbReference type="EMBL" id="MCHX01000037">
    <property type="protein sequence ID" value="OFJ52633.1"/>
    <property type="molecule type" value="Genomic_DNA"/>
</dbReference>
<evidence type="ECO:0000313" key="5">
    <source>
        <dbReference type="Proteomes" id="UP000178953"/>
    </source>
</evidence>
<feature type="domain" description="Glycosyltransferase subfamily 4-like N-terminal" evidence="3">
    <location>
        <begin position="22"/>
        <end position="181"/>
    </location>
</feature>
<dbReference type="Proteomes" id="UP000178953">
    <property type="component" value="Unassembled WGS sequence"/>
</dbReference>
<dbReference type="CDD" id="cd03801">
    <property type="entry name" value="GT4_PimA-like"/>
    <property type="match status" value="1"/>
</dbReference>
<dbReference type="GO" id="GO:0016757">
    <property type="term" value="F:glycosyltransferase activity"/>
    <property type="evidence" value="ECO:0007669"/>
    <property type="project" value="UniProtKB-KW"/>
</dbReference>
<dbReference type="GO" id="GO:0008610">
    <property type="term" value="P:lipid biosynthetic process"/>
    <property type="evidence" value="ECO:0007669"/>
    <property type="project" value="UniProtKB-ARBA"/>
</dbReference>
<protein>
    <recommendedName>
        <fullName evidence="3">Glycosyltransferase subfamily 4-like N-terminal domain-containing protein</fullName>
    </recommendedName>
</protein>
<gene>
    <name evidence="4" type="ORF">BEL07_16790</name>
</gene>
<dbReference type="InterPro" id="IPR028098">
    <property type="entry name" value="Glyco_trans_4-like_N"/>
</dbReference>
<keyword evidence="1" id="KW-0328">Glycosyltransferase</keyword>
<sequence length="372" mass="41975">MRPLRIAAFGFRSYPPREGSAGADKFAYELLPRLAARGHEVIAYERLYPGMAENPETSIDGVEVRSFRTTARSGFDTVLHSAQVTYDIIRHDRADVVHIQNGGNSIFGAILRMFGKKTFLSQDGLDWEREKWPWYAKLYLWLSSMLTAHVHSAVIFDNVYARQAFETRFGKKYDFVPFGADVKYDEDAERVLERLGLQRGEYFLFVGRFIVDKGLHWLVPAFEALATDKKLVLVGGSPNPSSYEAEIKSTTDPRIVFAGFLYGPEVHALMRHAHAYVQPSAIEGLSPVILEASFVGAPIVCSDIPQNRYGIAEHGTYFATGDVDELTAALRWTLDEPELLAQRAAEGSRHVAREFSWDTAVDRHLEIFGRHR</sequence>
<comment type="caution">
    <text evidence="4">The sequence shown here is derived from an EMBL/GenBank/DDBJ whole genome shotgun (WGS) entry which is preliminary data.</text>
</comment>
<dbReference type="SUPFAM" id="SSF53756">
    <property type="entry name" value="UDP-Glycosyltransferase/glycogen phosphorylase"/>
    <property type="match status" value="1"/>
</dbReference>
<dbReference type="Pfam" id="PF13439">
    <property type="entry name" value="Glyco_transf_4"/>
    <property type="match status" value="1"/>
</dbReference>
<dbReference type="PANTHER" id="PTHR45947:SF3">
    <property type="entry name" value="SULFOQUINOVOSYL TRANSFERASE SQD2"/>
    <property type="match status" value="1"/>
</dbReference>
<evidence type="ECO:0000256" key="2">
    <source>
        <dbReference type="ARBA" id="ARBA00022679"/>
    </source>
</evidence>
<accession>A0A1E8Q253</accession>
<dbReference type="RefSeq" id="WP_070354259.1">
    <property type="nucleotide sequence ID" value="NZ_CP043474.1"/>
</dbReference>
<dbReference type="AlphaFoldDB" id="A0A1E8Q253"/>
<dbReference type="InterPro" id="IPR050194">
    <property type="entry name" value="Glycosyltransferase_grp1"/>
</dbReference>
<evidence type="ECO:0000313" key="4">
    <source>
        <dbReference type="EMBL" id="OFJ52633.1"/>
    </source>
</evidence>
<dbReference type="GO" id="GO:1901137">
    <property type="term" value="P:carbohydrate derivative biosynthetic process"/>
    <property type="evidence" value="ECO:0007669"/>
    <property type="project" value="UniProtKB-ARBA"/>
</dbReference>
<dbReference type="PANTHER" id="PTHR45947">
    <property type="entry name" value="SULFOQUINOVOSYL TRANSFERASE SQD2"/>
    <property type="match status" value="1"/>
</dbReference>
<organism evidence="4 5">
    <name type="scientific">Mycolicibacterium grossiae</name>
    <dbReference type="NCBI Taxonomy" id="1552759"/>
    <lineage>
        <taxon>Bacteria</taxon>
        <taxon>Bacillati</taxon>
        <taxon>Actinomycetota</taxon>
        <taxon>Actinomycetes</taxon>
        <taxon>Mycobacteriales</taxon>
        <taxon>Mycobacteriaceae</taxon>
        <taxon>Mycolicibacterium</taxon>
    </lineage>
</organism>
<proteinExistence type="predicted"/>
<dbReference type="OrthoDB" id="9792269at2"/>